<evidence type="ECO:0000313" key="2">
    <source>
        <dbReference type="Proteomes" id="UP001433508"/>
    </source>
</evidence>
<gene>
    <name evidence="1" type="ORF">V1525DRAFT_320068</name>
</gene>
<comment type="caution">
    <text evidence="1">The sequence shown here is derived from an EMBL/GenBank/DDBJ whole genome shotgun (WGS) entry which is preliminary data.</text>
</comment>
<accession>A0ACC3SQJ2</accession>
<dbReference type="EMBL" id="MU971555">
    <property type="protein sequence ID" value="KAK9233897.1"/>
    <property type="molecule type" value="Genomic_DNA"/>
</dbReference>
<dbReference type="Proteomes" id="UP001433508">
    <property type="component" value="Unassembled WGS sequence"/>
</dbReference>
<proteinExistence type="predicted"/>
<reference evidence="2" key="1">
    <citation type="journal article" date="2024" name="Front. Bioeng. Biotechnol.">
        <title>Genome-scale model development and genomic sequencing of the oleaginous clade Lipomyces.</title>
        <authorList>
            <person name="Czajka J.J."/>
            <person name="Han Y."/>
            <person name="Kim J."/>
            <person name="Mondo S.J."/>
            <person name="Hofstad B.A."/>
            <person name="Robles A."/>
            <person name="Haridas S."/>
            <person name="Riley R."/>
            <person name="LaButti K."/>
            <person name="Pangilinan J."/>
            <person name="Andreopoulos W."/>
            <person name="Lipzen A."/>
            <person name="Yan J."/>
            <person name="Wang M."/>
            <person name="Ng V."/>
            <person name="Grigoriev I.V."/>
            <person name="Spatafora J.W."/>
            <person name="Magnuson J.K."/>
            <person name="Baker S.E."/>
            <person name="Pomraning K.R."/>
        </authorList>
    </citation>
    <scope>NUCLEOTIDE SEQUENCE [LARGE SCALE GENOMIC DNA]</scope>
    <source>
        <strain evidence="2">CBS 7786</strain>
    </source>
</reference>
<evidence type="ECO:0000313" key="1">
    <source>
        <dbReference type="EMBL" id="KAK9233897.1"/>
    </source>
</evidence>
<feature type="non-terminal residue" evidence="1">
    <location>
        <position position="156"/>
    </location>
</feature>
<sequence length="156" mass="18241">RWLIFKQMHQIDNVGFSLLSKIPGISAKSMYFCKEIIDRCVELRPVVYDCCPKVPCMNFFGGYAKEQECPKCHEERFRIVGSTKKSRKSFTFVPLRPRIHALFGQAELASRILDYPTEVMNRCQDEPSVVMDFWNGDIMKRLREDGYFKTKTEIAL</sequence>
<name>A0ACC3SQJ2_LIPKO</name>
<protein>
    <submittedName>
        <fullName evidence="1">Uncharacterized protein</fullName>
    </submittedName>
</protein>
<keyword evidence="2" id="KW-1185">Reference proteome</keyword>
<organism evidence="1 2">
    <name type="scientific">Lipomyces kononenkoae</name>
    <name type="common">Yeast</name>
    <dbReference type="NCBI Taxonomy" id="34357"/>
    <lineage>
        <taxon>Eukaryota</taxon>
        <taxon>Fungi</taxon>
        <taxon>Dikarya</taxon>
        <taxon>Ascomycota</taxon>
        <taxon>Saccharomycotina</taxon>
        <taxon>Lipomycetes</taxon>
        <taxon>Lipomycetales</taxon>
        <taxon>Lipomycetaceae</taxon>
        <taxon>Lipomyces</taxon>
    </lineage>
</organism>
<feature type="non-terminal residue" evidence="1">
    <location>
        <position position="1"/>
    </location>
</feature>